<reference evidence="2" key="1">
    <citation type="submission" date="2023-01" db="EMBL/GenBank/DDBJ databases">
        <authorList>
            <person name="Van Ghelder C."/>
            <person name="Rancurel C."/>
        </authorList>
    </citation>
    <scope>NUCLEOTIDE SEQUENCE</scope>
    <source>
        <strain evidence="2">CNCM I-4278</strain>
    </source>
</reference>
<keyword evidence="1" id="KW-0812">Transmembrane</keyword>
<keyword evidence="1" id="KW-1133">Transmembrane helix</keyword>
<dbReference type="Proteomes" id="UP001152607">
    <property type="component" value="Unassembled WGS sequence"/>
</dbReference>
<feature type="transmembrane region" description="Helical" evidence="1">
    <location>
        <begin position="27"/>
        <end position="52"/>
    </location>
</feature>
<keyword evidence="3" id="KW-1185">Reference proteome</keyword>
<proteinExistence type="predicted"/>
<organism evidence="2 3">
    <name type="scientific">Periconia digitata</name>
    <dbReference type="NCBI Taxonomy" id="1303443"/>
    <lineage>
        <taxon>Eukaryota</taxon>
        <taxon>Fungi</taxon>
        <taxon>Dikarya</taxon>
        <taxon>Ascomycota</taxon>
        <taxon>Pezizomycotina</taxon>
        <taxon>Dothideomycetes</taxon>
        <taxon>Pleosporomycetidae</taxon>
        <taxon>Pleosporales</taxon>
        <taxon>Massarineae</taxon>
        <taxon>Periconiaceae</taxon>
        <taxon>Periconia</taxon>
    </lineage>
</organism>
<comment type="caution">
    <text evidence="2">The sequence shown here is derived from an EMBL/GenBank/DDBJ whole genome shotgun (WGS) entry which is preliminary data.</text>
</comment>
<keyword evidence="1" id="KW-0472">Membrane</keyword>
<protein>
    <submittedName>
        <fullName evidence="2">Uncharacterized protein</fullName>
    </submittedName>
</protein>
<evidence type="ECO:0000256" key="1">
    <source>
        <dbReference type="SAM" id="Phobius"/>
    </source>
</evidence>
<dbReference type="AlphaFoldDB" id="A0A9W4XQ70"/>
<sequence length="137" mass="14423">MASSTSKPHPSSSSLTRTSRITTRLFAYSRIILGAASVLVPHFTCSLFQFQISNETATVVRLFGVRGIALGSLLMASLDEKMVWRKVLRANVGCDVIDIGSLAFAVMSGHLDLMPGMFLAGGAASLVCLGGWGLGSS</sequence>
<evidence type="ECO:0000313" key="3">
    <source>
        <dbReference type="Proteomes" id="UP001152607"/>
    </source>
</evidence>
<evidence type="ECO:0000313" key="2">
    <source>
        <dbReference type="EMBL" id="CAI6336740.1"/>
    </source>
</evidence>
<name>A0A9W4XQ70_9PLEO</name>
<accession>A0A9W4XQ70</accession>
<dbReference type="OrthoDB" id="4160064at2759"/>
<dbReference type="EMBL" id="CAOQHR010000006">
    <property type="protein sequence ID" value="CAI6336740.1"/>
    <property type="molecule type" value="Genomic_DNA"/>
</dbReference>
<feature type="transmembrane region" description="Helical" evidence="1">
    <location>
        <begin position="117"/>
        <end position="135"/>
    </location>
</feature>
<gene>
    <name evidence="2" type="ORF">PDIGIT_LOCUS9846</name>
</gene>